<evidence type="ECO:0000313" key="2">
    <source>
        <dbReference type="Proteomes" id="UP001142489"/>
    </source>
</evidence>
<dbReference type="Proteomes" id="UP001142489">
    <property type="component" value="Unassembled WGS sequence"/>
</dbReference>
<sequence>VILHLRHSKTPERAKGKFITLHCCSVVDICPMMLLKAFMAIRGSCWGVCSCTRM</sequence>
<dbReference type="AlphaFoldDB" id="A0A9Q0XUS4"/>
<feature type="non-terminal residue" evidence="1">
    <location>
        <position position="54"/>
    </location>
</feature>
<comment type="caution">
    <text evidence="1">The sequence shown here is derived from an EMBL/GenBank/DDBJ whole genome shotgun (WGS) entry which is preliminary data.</text>
</comment>
<evidence type="ECO:0000313" key="1">
    <source>
        <dbReference type="EMBL" id="KAJ7326957.1"/>
    </source>
</evidence>
<organism evidence="1 2">
    <name type="scientific">Phrynocephalus forsythii</name>
    <dbReference type="NCBI Taxonomy" id="171643"/>
    <lineage>
        <taxon>Eukaryota</taxon>
        <taxon>Metazoa</taxon>
        <taxon>Chordata</taxon>
        <taxon>Craniata</taxon>
        <taxon>Vertebrata</taxon>
        <taxon>Euteleostomi</taxon>
        <taxon>Lepidosauria</taxon>
        <taxon>Squamata</taxon>
        <taxon>Bifurcata</taxon>
        <taxon>Unidentata</taxon>
        <taxon>Episquamata</taxon>
        <taxon>Toxicofera</taxon>
        <taxon>Iguania</taxon>
        <taxon>Acrodonta</taxon>
        <taxon>Agamidae</taxon>
        <taxon>Agaminae</taxon>
        <taxon>Phrynocephalus</taxon>
    </lineage>
</organism>
<keyword evidence="2" id="KW-1185">Reference proteome</keyword>
<dbReference type="EMBL" id="JAPFRF010000007">
    <property type="protein sequence ID" value="KAJ7326957.1"/>
    <property type="molecule type" value="Genomic_DNA"/>
</dbReference>
<reference evidence="1" key="1">
    <citation type="journal article" date="2023" name="DNA Res.">
        <title>Chromosome-level genome assembly of Phrynocephalus forsythii using third-generation DNA sequencing and Hi-C analysis.</title>
        <authorList>
            <person name="Qi Y."/>
            <person name="Zhao W."/>
            <person name="Zhao Y."/>
            <person name="Niu C."/>
            <person name="Cao S."/>
            <person name="Zhang Y."/>
        </authorList>
    </citation>
    <scope>NUCLEOTIDE SEQUENCE</scope>
    <source>
        <tissue evidence="1">Muscle</tissue>
    </source>
</reference>
<gene>
    <name evidence="1" type="ORF">JRQ81_016716</name>
</gene>
<accession>A0A9Q0XUS4</accession>
<proteinExistence type="predicted"/>
<name>A0A9Q0XUS4_9SAUR</name>
<feature type="non-terminal residue" evidence="1">
    <location>
        <position position="1"/>
    </location>
</feature>
<protein>
    <submittedName>
        <fullName evidence="1">Uncharacterized protein</fullName>
    </submittedName>
</protein>